<keyword evidence="1" id="KW-0812">Transmembrane</keyword>
<evidence type="ECO:0000313" key="2">
    <source>
        <dbReference type="EMBL" id="MBB4865410.1"/>
    </source>
</evidence>
<gene>
    <name evidence="2" type="ORF">HNP46_004291</name>
</gene>
<reference evidence="2 3" key="1">
    <citation type="submission" date="2020-08" db="EMBL/GenBank/DDBJ databases">
        <title>Functional genomics of gut bacteria from endangered species of beetles.</title>
        <authorList>
            <person name="Carlos-Shanley C."/>
        </authorList>
    </citation>
    <scope>NUCLEOTIDE SEQUENCE [LARGE SCALE GENOMIC DNA]</scope>
    <source>
        <strain evidence="2 3">S00179</strain>
    </source>
</reference>
<proteinExistence type="predicted"/>
<keyword evidence="1" id="KW-1133">Transmembrane helix</keyword>
<dbReference type="RefSeq" id="WP_184592867.1">
    <property type="nucleotide sequence ID" value="NZ_JACHLI010000018.1"/>
</dbReference>
<comment type="caution">
    <text evidence="2">The sequence shown here is derived from an EMBL/GenBank/DDBJ whole genome shotgun (WGS) entry which is preliminary data.</text>
</comment>
<name>A0A7W7KN53_PSENT</name>
<dbReference type="EMBL" id="JACHLI010000018">
    <property type="protein sequence ID" value="MBB4865410.1"/>
    <property type="molecule type" value="Genomic_DNA"/>
</dbReference>
<dbReference type="AlphaFoldDB" id="A0A7W7KN53"/>
<protein>
    <submittedName>
        <fullName evidence="2">Uncharacterized protein</fullName>
    </submittedName>
</protein>
<keyword evidence="1" id="KW-0472">Membrane</keyword>
<evidence type="ECO:0000313" key="3">
    <source>
        <dbReference type="Proteomes" id="UP000566995"/>
    </source>
</evidence>
<dbReference type="Proteomes" id="UP000566995">
    <property type="component" value="Unassembled WGS sequence"/>
</dbReference>
<organism evidence="2 3">
    <name type="scientific">Pseudomonas nitroreducens</name>
    <dbReference type="NCBI Taxonomy" id="46680"/>
    <lineage>
        <taxon>Bacteria</taxon>
        <taxon>Pseudomonadati</taxon>
        <taxon>Pseudomonadota</taxon>
        <taxon>Gammaproteobacteria</taxon>
        <taxon>Pseudomonadales</taxon>
        <taxon>Pseudomonadaceae</taxon>
        <taxon>Pseudomonas</taxon>
    </lineage>
</organism>
<sequence>MSVTDKGAVEPQADEFSISNMAKSLMPLASLIVFASLIAGGLLAAGVMAILMLCLLITSALIRFGFRLRRKLKQRKAAKNSTDALQ</sequence>
<evidence type="ECO:0000256" key="1">
    <source>
        <dbReference type="SAM" id="Phobius"/>
    </source>
</evidence>
<feature type="transmembrane region" description="Helical" evidence="1">
    <location>
        <begin position="25"/>
        <end position="43"/>
    </location>
</feature>
<accession>A0A7W7KN53</accession>